<protein>
    <recommendedName>
        <fullName evidence="5">OmpR/PhoB-type domain-containing protein</fullName>
    </recommendedName>
</protein>
<dbReference type="InterPro" id="IPR036388">
    <property type="entry name" value="WH-like_DNA-bd_sf"/>
</dbReference>
<feature type="domain" description="OmpR/PhoB-type" evidence="5">
    <location>
        <begin position="1"/>
        <end position="73"/>
    </location>
</feature>
<keyword evidence="3" id="KW-0804">Transcription</keyword>
<comment type="caution">
    <text evidence="6">The sequence shown here is derived from an EMBL/GenBank/DDBJ whole genome shotgun (WGS) entry which is preliminary data.</text>
</comment>
<evidence type="ECO:0000256" key="1">
    <source>
        <dbReference type="ARBA" id="ARBA00023015"/>
    </source>
</evidence>
<dbReference type="PROSITE" id="PS51755">
    <property type="entry name" value="OMPR_PHOB"/>
    <property type="match status" value="1"/>
</dbReference>
<evidence type="ECO:0000313" key="7">
    <source>
        <dbReference type="Proteomes" id="UP000665561"/>
    </source>
</evidence>
<reference evidence="6 7" key="1">
    <citation type="submission" date="2020-01" db="EMBL/GenBank/DDBJ databases">
        <title>Paenibacillus soybeanensis sp. nov. isolated from the nodules of soybean (Glycine max(L.) Merr).</title>
        <authorList>
            <person name="Wang H."/>
        </authorList>
    </citation>
    <scope>NUCLEOTIDE SEQUENCE [LARGE SCALE GENOMIC DNA]</scope>
    <source>
        <strain evidence="6 7">T1</strain>
    </source>
</reference>
<keyword evidence="1" id="KW-0805">Transcription regulation</keyword>
<sequence length="86" mass="9735">MTRPELQLLICLMRHVGQVLSRDKLLNQVWVLESDVMLNADDATITLLRKKVDGPFKTKCIQSIYGAAIALLQVGNENNVQRTRTQ</sequence>
<evidence type="ECO:0000313" key="6">
    <source>
        <dbReference type="EMBL" id="NBD23048.1"/>
    </source>
</evidence>
<dbReference type="SUPFAM" id="SSF46894">
    <property type="entry name" value="C-terminal effector domain of the bipartite response regulators"/>
    <property type="match status" value="1"/>
</dbReference>
<dbReference type="EMBL" id="JAAAMV010000001">
    <property type="protein sequence ID" value="NBD23048.1"/>
    <property type="molecule type" value="Genomic_DNA"/>
</dbReference>
<dbReference type="Gene3D" id="1.10.10.10">
    <property type="entry name" value="Winged helix-like DNA-binding domain superfamily/Winged helix DNA-binding domain"/>
    <property type="match status" value="1"/>
</dbReference>
<gene>
    <name evidence="6" type="ORF">GT019_04095</name>
</gene>
<dbReference type="RefSeq" id="WP_161741436.1">
    <property type="nucleotide sequence ID" value="NZ_JAAAMV010000001.1"/>
</dbReference>
<evidence type="ECO:0000259" key="5">
    <source>
        <dbReference type="PROSITE" id="PS51755"/>
    </source>
</evidence>
<evidence type="ECO:0000256" key="2">
    <source>
        <dbReference type="ARBA" id="ARBA00023125"/>
    </source>
</evidence>
<dbReference type="InterPro" id="IPR016032">
    <property type="entry name" value="Sig_transdc_resp-reg_C-effctor"/>
</dbReference>
<evidence type="ECO:0000256" key="3">
    <source>
        <dbReference type="ARBA" id="ARBA00023163"/>
    </source>
</evidence>
<dbReference type="InterPro" id="IPR001867">
    <property type="entry name" value="OmpR/PhoB-type_DNA-bd"/>
</dbReference>
<accession>A0ABW9XKC3</accession>
<dbReference type="CDD" id="cd00383">
    <property type="entry name" value="trans_reg_C"/>
    <property type="match status" value="1"/>
</dbReference>
<organism evidence="6 7">
    <name type="scientific">Paenibacillus glycinis</name>
    <dbReference type="NCBI Taxonomy" id="2697035"/>
    <lineage>
        <taxon>Bacteria</taxon>
        <taxon>Bacillati</taxon>
        <taxon>Bacillota</taxon>
        <taxon>Bacilli</taxon>
        <taxon>Bacillales</taxon>
        <taxon>Paenibacillaceae</taxon>
        <taxon>Paenibacillus</taxon>
    </lineage>
</organism>
<dbReference type="Proteomes" id="UP000665561">
    <property type="component" value="Unassembled WGS sequence"/>
</dbReference>
<keyword evidence="2 4" id="KW-0238">DNA-binding</keyword>
<keyword evidence="7" id="KW-1185">Reference proteome</keyword>
<dbReference type="Pfam" id="PF00486">
    <property type="entry name" value="Trans_reg_C"/>
    <property type="match status" value="1"/>
</dbReference>
<name>A0ABW9XKC3_9BACL</name>
<evidence type="ECO:0000256" key="4">
    <source>
        <dbReference type="PROSITE-ProRule" id="PRU01091"/>
    </source>
</evidence>
<feature type="DNA-binding region" description="OmpR/PhoB-type" evidence="4">
    <location>
        <begin position="1"/>
        <end position="73"/>
    </location>
</feature>
<proteinExistence type="predicted"/>